<reference evidence="1" key="1">
    <citation type="journal article" date="2023" name="G3 (Bethesda)">
        <title>A reference genome for the long-term kleptoplast-retaining sea slug Elysia crispata morphotype clarki.</title>
        <authorList>
            <person name="Eastman K.E."/>
            <person name="Pendleton A.L."/>
            <person name="Shaikh M.A."/>
            <person name="Suttiyut T."/>
            <person name="Ogas R."/>
            <person name="Tomko P."/>
            <person name="Gavelis G."/>
            <person name="Widhalm J.R."/>
            <person name="Wisecaver J.H."/>
        </authorList>
    </citation>
    <scope>NUCLEOTIDE SEQUENCE</scope>
    <source>
        <strain evidence="1">ECLA1</strain>
    </source>
</reference>
<name>A0AAE1CVG4_9GAST</name>
<gene>
    <name evidence="1" type="ORF">RRG08_028570</name>
</gene>
<keyword evidence="2" id="KW-1185">Reference proteome</keyword>
<sequence>MPDQAPHPLSVAMAKAYVRSKCGKNYHEVVDKVGAFRKCKATRDFQDTIWTNQAEEKQEVQEGETTRRRGFKGLTCLPRFIGHEMCKGKK</sequence>
<dbReference type="Proteomes" id="UP001283361">
    <property type="component" value="Unassembled WGS sequence"/>
</dbReference>
<evidence type="ECO:0000313" key="1">
    <source>
        <dbReference type="EMBL" id="KAK3737946.1"/>
    </source>
</evidence>
<organism evidence="1 2">
    <name type="scientific">Elysia crispata</name>
    <name type="common">lettuce slug</name>
    <dbReference type="NCBI Taxonomy" id="231223"/>
    <lineage>
        <taxon>Eukaryota</taxon>
        <taxon>Metazoa</taxon>
        <taxon>Spiralia</taxon>
        <taxon>Lophotrochozoa</taxon>
        <taxon>Mollusca</taxon>
        <taxon>Gastropoda</taxon>
        <taxon>Heterobranchia</taxon>
        <taxon>Euthyneura</taxon>
        <taxon>Panpulmonata</taxon>
        <taxon>Sacoglossa</taxon>
        <taxon>Placobranchoidea</taxon>
        <taxon>Plakobranchidae</taxon>
        <taxon>Elysia</taxon>
    </lineage>
</organism>
<dbReference type="AlphaFoldDB" id="A0AAE1CVG4"/>
<proteinExistence type="predicted"/>
<dbReference type="EMBL" id="JAWDGP010006611">
    <property type="protein sequence ID" value="KAK3737946.1"/>
    <property type="molecule type" value="Genomic_DNA"/>
</dbReference>
<comment type="caution">
    <text evidence="1">The sequence shown here is derived from an EMBL/GenBank/DDBJ whole genome shotgun (WGS) entry which is preliminary data.</text>
</comment>
<accession>A0AAE1CVG4</accession>
<evidence type="ECO:0000313" key="2">
    <source>
        <dbReference type="Proteomes" id="UP001283361"/>
    </source>
</evidence>
<protein>
    <submittedName>
        <fullName evidence="1">Uncharacterized protein</fullName>
    </submittedName>
</protein>